<gene>
    <name evidence="3" type="ORF">GCM10008939_05670</name>
</gene>
<sequence>MPQSDDFNLHLLSLQTPSFQKISLALPHQEELAPEVPEEDLLLIAQPSALFLLDDSGRVLRVSGAWEDVTDLHPDDAVGLPLSALVRLPNTRYPEGLLTHEGSCDDAVLRAQAGSRRVRITWNRRGRYIVGNLDRLELTARAEYDANMREQQLMRDLDDAVSCLGVSLDSWQSQHVERMVGLSTRLAEALSLSPELIRAVRWGAALHDVGKSRVPDEILWKNGALSNEEYEVMLQHPVWGVEIVERLAFLPPEVRAAVLHHHERYDGTGYPAGLAGGHIPLTARIVAIADVFDALTSVRSYKPAWSYQAATEHLIAGAGTQFDPWLVRVFVLDVLGFRHLQARLDAIHLT</sequence>
<dbReference type="EMBL" id="BMOE01000001">
    <property type="protein sequence ID" value="GGJ64633.1"/>
    <property type="molecule type" value="Genomic_DNA"/>
</dbReference>
<reference evidence="3" key="1">
    <citation type="journal article" date="2014" name="Int. J. Syst. Evol. Microbiol.">
        <title>Complete genome sequence of Corynebacterium casei LMG S-19264T (=DSM 44701T), isolated from a smear-ripened cheese.</title>
        <authorList>
            <consortium name="US DOE Joint Genome Institute (JGI-PGF)"/>
            <person name="Walter F."/>
            <person name="Albersmeier A."/>
            <person name="Kalinowski J."/>
            <person name="Ruckert C."/>
        </authorList>
    </citation>
    <scope>NUCLEOTIDE SEQUENCE</scope>
    <source>
        <strain evidence="3">JCM 14371</strain>
    </source>
</reference>
<comment type="caution">
    <text evidence="3">The sequence shown here is derived from an EMBL/GenBank/DDBJ whole genome shotgun (WGS) entry which is preliminary data.</text>
</comment>
<dbReference type="PROSITE" id="PS51831">
    <property type="entry name" value="HD"/>
    <property type="match status" value="1"/>
</dbReference>
<dbReference type="PROSITE" id="PS51832">
    <property type="entry name" value="HD_GYP"/>
    <property type="match status" value="1"/>
</dbReference>
<protein>
    <submittedName>
        <fullName evidence="3">Uncharacterized protein</fullName>
    </submittedName>
</protein>
<dbReference type="InterPro" id="IPR003607">
    <property type="entry name" value="HD/PDEase_dom"/>
</dbReference>
<keyword evidence="4" id="KW-1185">Reference proteome</keyword>
<dbReference type="AlphaFoldDB" id="A0A917P702"/>
<proteinExistence type="predicted"/>
<name>A0A917P702_9DEIO</name>
<feature type="domain" description="HD" evidence="1">
    <location>
        <begin position="172"/>
        <end position="295"/>
    </location>
</feature>
<dbReference type="SMART" id="SM00471">
    <property type="entry name" value="HDc"/>
    <property type="match status" value="1"/>
</dbReference>
<reference evidence="3" key="2">
    <citation type="submission" date="2020-09" db="EMBL/GenBank/DDBJ databases">
        <authorList>
            <person name="Sun Q."/>
            <person name="Ohkuma M."/>
        </authorList>
    </citation>
    <scope>NUCLEOTIDE SEQUENCE</scope>
    <source>
        <strain evidence="3">JCM 14371</strain>
    </source>
</reference>
<dbReference type="InterPro" id="IPR006674">
    <property type="entry name" value="HD_domain"/>
</dbReference>
<organism evidence="3 4">
    <name type="scientific">Deinococcus aquiradiocola</name>
    <dbReference type="NCBI Taxonomy" id="393059"/>
    <lineage>
        <taxon>Bacteria</taxon>
        <taxon>Thermotogati</taxon>
        <taxon>Deinococcota</taxon>
        <taxon>Deinococci</taxon>
        <taxon>Deinococcales</taxon>
        <taxon>Deinococcaceae</taxon>
        <taxon>Deinococcus</taxon>
    </lineage>
</organism>
<dbReference type="PANTHER" id="PTHR45228">
    <property type="entry name" value="CYCLIC DI-GMP PHOSPHODIESTERASE TM_0186-RELATED"/>
    <property type="match status" value="1"/>
</dbReference>
<dbReference type="SUPFAM" id="SSF109604">
    <property type="entry name" value="HD-domain/PDEase-like"/>
    <property type="match status" value="1"/>
</dbReference>
<dbReference type="Pfam" id="PF13487">
    <property type="entry name" value="HD_5"/>
    <property type="match status" value="1"/>
</dbReference>
<evidence type="ECO:0000259" key="2">
    <source>
        <dbReference type="PROSITE" id="PS51832"/>
    </source>
</evidence>
<dbReference type="NCBIfam" id="TIGR00277">
    <property type="entry name" value="HDIG"/>
    <property type="match status" value="1"/>
</dbReference>
<dbReference type="CDD" id="cd00077">
    <property type="entry name" value="HDc"/>
    <property type="match status" value="1"/>
</dbReference>
<dbReference type="InterPro" id="IPR006675">
    <property type="entry name" value="HDIG_dom"/>
</dbReference>
<dbReference type="InterPro" id="IPR037522">
    <property type="entry name" value="HD_GYP_dom"/>
</dbReference>
<dbReference type="Gene3D" id="1.10.3210.10">
    <property type="entry name" value="Hypothetical protein af1432"/>
    <property type="match status" value="1"/>
</dbReference>
<evidence type="ECO:0000313" key="4">
    <source>
        <dbReference type="Proteomes" id="UP000635726"/>
    </source>
</evidence>
<dbReference type="RefSeq" id="WP_188960677.1">
    <property type="nucleotide sequence ID" value="NZ_BMOE01000001.1"/>
</dbReference>
<evidence type="ECO:0000313" key="3">
    <source>
        <dbReference type="EMBL" id="GGJ64633.1"/>
    </source>
</evidence>
<dbReference type="SUPFAM" id="SSF55785">
    <property type="entry name" value="PYP-like sensor domain (PAS domain)"/>
    <property type="match status" value="1"/>
</dbReference>
<dbReference type="Proteomes" id="UP000635726">
    <property type="component" value="Unassembled WGS sequence"/>
</dbReference>
<accession>A0A917P702</accession>
<evidence type="ECO:0000259" key="1">
    <source>
        <dbReference type="PROSITE" id="PS51831"/>
    </source>
</evidence>
<dbReference type="PANTHER" id="PTHR45228:SF8">
    <property type="entry name" value="TWO-COMPONENT RESPONSE REGULATOR-RELATED"/>
    <property type="match status" value="1"/>
</dbReference>
<dbReference type="InterPro" id="IPR035965">
    <property type="entry name" value="PAS-like_dom_sf"/>
</dbReference>
<dbReference type="InterPro" id="IPR052020">
    <property type="entry name" value="Cyclic_di-GMP/3'3'-cGAMP_PDE"/>
</dbReference>
<feature type="domain" description="HD-GYP" evidence="2">
    <location>
        <begin position="150"/>
        <end position="346"/>
    </location>
</feature>